<evidence type="ECO:0000313" key="4">
    <source>
        <dbReference type="EMBL" id="KAL3079929.1"/>
    </source>
</evidence>
<organism evidence="4 5">
    <name type="scientific">Heterodera trifolii</name>
    <dbReference type="NCBI Taxonomy" id="157864"/>
    <lineage>
        <taxon>Eukaryota</taxon>
        <taxon>Metazoa</taxon>
        <taxon>Ecdysozoa</taxon>
        <taxon>Nematoda</taxon>
        <taxon>Chromadorea</taxon>
        <taxon>Rhabditida</taxon>
        <taxon>Tylenchina</taxon>
        <taxon>Tylenchomorpha</taxon>
        <taxon>Tylenchoidea</taxon>
        <taxon>Heteroderidae</taxon>
        <taxon>Heteroderinae</taxon>
        <taxon>Heterodera</taxon>
    </lineage>
</organism>
<feature type="domain" description="RRM" evidence="3">
    <location>
        <begin position="159"/>
        <end position="237"/>
    </location>
</feature>
<feature type="compositionally biased region" description="Basic residues" evidence="2">
    <location>
        <begin position="419"/>
        <end position="428"/>
    </location>
</feature>
<dbReference type="CDD" id="cd12259">
    <property type="entry name" value="RRM_SRSF11_SREK1"/>
    <property type="match status" value="1"/>
</dbReference>
<dbReference type="PROSITE" id="PS50102">
    <property type="entry name" value="RRM"/>
    <property type="match status" value="2"/>
</dbReference>
<protein>
    <recommendedName>
        <fullName evidence="3">RRM domain-containing protein</fullName>
    </recommendedName>
</protein>
<dbReference type="InterPro" id="IPR012677">
    <property type="entry name" value="Nucleotide-bd_a/b_plait_sf"/>
</dbReference>
<reference evidence="4 5" key="1">
    <citation type="submission" date="2024-10" db="EMBL/GenBank/DDBJ databases">
        <authorList>
            <person name="Kim D."/>
        </authorList>
    </citation>
    <scope>NUCLEOTIDE SEQUENCE [LARGE SCALE GENOMIC DNA]</scope>
    <source>
        <strain evidence="4">BH-2024</strain>
    </source>
</reference>
<dbReference type="SUPFAM" id="SSF54928">
    <property type="entry name" value="RNA-binding domain, RBD"/>
    <property type="match status" value="2"/>
</dbReference>
<feature type="compositionally biased region" description="Basic and acidic residues" evidence="2">
    <location>
        <begin position="368"/>
        <end position="418"/>
    </location>
</feature>
<feature type="compositionally biased region" description="Low complexity" evidence="2">
    <location>
        <begin position="260"/>
        <end position="273"/>
    </location>
</feature>
<evidence type="ECO:0000256" key="2">
    <source>
        <dbReference type="SAM" id="MobiDB-lite"/>
    </source>
</evidence>
<dbReference type="Pfam" id="PF00076">
    <property type="entry name" value="RRM_1"/>
    <property type="match status" value="2"/>
</dbReference>
<feature type="domain" description="RRM" evidence="3">
    <location>
        <begin position="5"/>
        <end position="86"/>
    </location>
</feature>
<dbReference type="Proteomes" id="UP001620626">
    <property type="component" value="Unassembled WGS sequence"/>
</dbReference>
<feature type="compositionally biased region" description="Basic and acidic residues" evidence="2">
    <location>
        <begin position="429"/>
        <end position="439"/>
    </location>
</feature>
<dbReference type="Gene3D" id="3.30.70.330">
    <property type="match status" value="2"/>
</dbReference>
<gene>
    <name evidence="4" type="ORF">niasHT_034679</name>
</gene>
<keyword evidence="5" id="KW-1185">Reference proteome</keyword>
<dbReference type="InterPro" id="IPR035979">
    <property type="entry name" value="RBD_domain_sf"/>
</dbReference>
<comment type="caution">
    <text evidence="4">The sequence shown here is derived from an EMBL/GenBank/DDBJ whole genome shotgun (WGS) entry which is preliminary data.</text>
</comment>
<evidence type="ECO:0000313" key="5">
    <source>
        <dbReference type="Proteomes" id="UP001620626"/>
    </source>
</evidence>
<feature type="compositionally biased region" description="Low complexity" evidence="2">
    <location>
        <begin position="281"/>
        <end position="293"/>
    </location>
</feature>
<accession>A0ABD2III0</accession>
<feature type="compositionally biased region" description="Basic residues" evidence="2">
    <location>
        <begin position="308"/>
        <end position="367"/>
    </location>
</feature>
<name>A0ABD2III0_9BILA</name>
<feature type="compositionally biased region" description="Low complexity" evidence="2">
    <location>
        <begin position="479"/>
        <end position="503"/>
    </location>
</feature>
<dbReference type="EMBL" id="JBICBT010001177">
    <property type="protein sequence ID" value="KAL3079929.1"/>
    <property type="molecule type" value="Genomic_DNA"/>
</dbReference>
<dbReference type="InterPro" id="IPR000504">
    <property type="entry name" value="RRM_dom"/>
</dbReference>
<dbReference type="AlphaFoldDB" id="A0ABD2III0"/>
<dbReference type="SMART" id="SM00360">
    <property type="entry name" value="RRM"/>
    <property type="match status" value="2"/>
</dbReference>
<evidence type="ECO:0000256" key="1">
    <source>
        <dbReference type="PROSITE-ProRule" id="PRU00176"/>
    </source>
</evidence>
<dbReference type="PANTHER" id="PTHR32343:SF22">
    <property type="entry name" value="LD29830P"/>
    <property type="match status" value="1"/>
</dbReference>
<evidence type="ECO:0000259" key="3">
    <source>
        <dbReference type="PROSITE" id="PS50102"/>
    </source>
</evidence>
<keyword evidence="1" id="KW-0694">RNA-binding</keyword>
<sequence length="529" mass="60282">MTSTQVLHISNISPFATKEQIQMLFSYVGRIEEFKIYPSDLSMVQNSQQLRFAYIKFEDERGVEVGQHLTNTVFLDRALVCIPSQTNVIPDEETALQSGITALPGQRQLPPHITNQLQDMGEGQQMIVTIDPNLTALGLPAYPPLPPTTEPAKVEEIRRTVYVGNLPKGCDGEEALNFFNACIGEVMYLRMAAGNDYLPCDYAYVEFSQQSSVPLALQNSDSLEFQGRPLRIQHSKVAIIKPQRKTADQALEEVEEAIKSGSDGRTTTDTGRGYSPFRPGVSAPRVVPTSPRPSVKRSTRSRSTSSSHSRRSRSRSRRRRSRSRSTRSPSRSRRRRSRSRDRKRSRSRRRSRSRDKDRKKASKRSRSRDRSTRESGGKASKRDKDRSSRERDKEKSSKKDKERERERERDRETTAKEKKERKRSRSREKKRDKDEEKSSKKSKKSSSSTSDLSHSPKKAKKEPQTPPSERTNASEDETTATATPMEVTTTATTKTEKAAVAMEEQGEEETLRERLLERVKLKQLKSEED</sequence>
<proteinExistence type="predicted"/>
<dbReference type="PANTHER" id="PTHR32343">
    <property type="entry name" value="SERINE/ARGININE-RICH SPLICING FACTOR"/>
    <property type="match status" value="1"/>
</dbReference>
<dbReference type="GO" id="GO:0003723">
    <property type="term" value="F:RNA binding"/>
    <property type="evidence" value="ECO:0007669"/>
    <property type="project" value="UniProtKB-UniRule"/>
</dbReference>
<feature type="region of interest" description="Disordered" evidence="2">
    <location>
        <begin position="251"/>
        <end position="511"/>
    </location>
</feature>